<dbReference type="Pfam" id="PF24808">
    <property type="entry name" value="DUF7707"/>
    <property type="match status" value="1"/>
</dbReference>
<dbReference type="PANTHER" id="PTHR38118">
    <property type="entry name" value="ANCHORED CELL WALL PROTEIN 11-RELATED"/>
    <property type="match status" value="1"/>
</dbReference>
<evidence type="ECO:0000259" key="3">
    <source>
        <dbReference type="Pfam" id="PF24808"/>
    </source>
</evidence>
<evidence type="ECO:0000313" key="5">
    <source>
        <dbReference type="Proteomes" id="UP000887229"/>
    </source>
</evidence>
<gene>
    <name evidence="4" type="ORF">F5Z01DRAFT_621092</name>
</gene>
<accession>A0A9P7ZN34</accession>
<sequence>MRYFTLLAFAAAVVTAQSADQTYDSSLNMTIDPNSVDPSTKATWCRAQQDTCDTLCDDDASTNDCDYTTIEYECKCASNSSAPGLQWYTQTMPTFICETLTDRCISENTRNQTAQSACRSNIEAECGTLDPNKADVGGASTTSEEASSTTTTPASSTGSDEKQQTASTTATTDEGDFAAATAAPVLAALGIVAALF</sequence>
<evidence type="ECO:0000256" key="1">
    <source>
        <dbReference type="SAM" id="MobiDB-lite"/>
    </source>
</evidence>
<name>A0A9P7ZN34_9HYPO</name>
<proteinExistence type="predicted"/>
<feature type="signal peptide" evidence="2">
    <location>
        <begin position="1"/>
        <end position="16"/>
    </location>
</feature>
<evidence type="ECO:0000313" key="4">
    <source>
        <dbReference type="EMBL" id="KAG9255158.1"/>
    </source>
</evidence>
<protein>
    <recommendedName>
        <fullName evidence="3">DUF7707 domain-containing protein</fullName>
    </recommendedName>
</protein>
<feature type="domain" description="DUF7707" evidence="3">
    <location>
        <begin position="29"/>
        <end position="131"/>
    </location>
</feature>
<reference evidence="4" key="1">
    <citation type="journal article" date="2021" name="IMA Fungus">
        <title>Genomic characterization of three marine fungi, including Emericellopsis atlantica sp. nov. with signatures of a generalist lifestyle and marine biomass degradation.</title>
        <authorList>
            <person name="Hagestad O.C."/>
            <person name="Hou L."/>
            <person name="Andersen J.H."/>
            <person name="Hansen E.H."/>
            <person name="Altermark B."/>
            <person name="Li C."/>
            <person name="Kuhnert E."/>
            <person name="Cox R.J."/>
            <person name="Crous P.W."/>
            <person name="Spatafora J.W."/>
            <person name="Lail K."/>
            <person name="Amirebrahimi M."/>
            <person name="Lipzen A."/>
            <person name="Pangilinan J."/>
            <person name="Andreopoulos W."/>
            <person name="Hayes R.D."/>
            <person name="Ng V."/>
            <person name="Grigoriev I.V."/>
            <person name="Jackson S.A."/>
            <person name="Sutton T.D.S."/>
            <person name="Dobson A.D.W."/>
            <person name="Rama T."/>
        </authorList>
    </citation>
    <scope>NUCLEOTIDE SEQUENCE</scope>
    <source>
        <strain evidence="4">TS7</strain>
    </source>
</reference>
<dbReference type="PANTHER" id="PTHR38118:SF3">
    <property type="entry name" value="ANCHORED CELL WALL PROTEIN 11"/>
    <property type="match status" value="1"/>
</dbReference>
<feature type="chain" id="PRO_5040454335" description="DUF7707 domain-containing protein" evidence="2">
    <location>
        <begin position="17"/>
        <end position="196"/>
    </location>
</feature>
<dbReference type="GeneID" id="70292084"/>
<feature type="region of interest" description="Disordered" evidence="1">
    <location>
        <begin position="129"/>
        <end position="172"/>
    </location>
</feature>
<evidence type="ECO:0000256" key="2">
    <source>
        <dbReference type="SAM" id="SignalP"/>
    </source>
</evidence>
<dbReference type="AlphaFoldDB" id="A0A9P7ZN34"/>
<dbReference type="RefSeq" id="XP_046119082.1">
    <property type="nucleotide sequence ID" value="XM_046261181.1"/>
</dbReference>
<organism evidence="4 5">
    <name type="scientific">Emericellopsis atlantica</name>
    <dbReference type="NCBI Taxonomy" id="2614577"/>
    <lineage>
        <taxon>Eukaryota</taxon>
        <taxon>Fungi</taxon>
        <taxon>Dikarya</taxon>
        <taxon>Ascomycota</taxon>
        <taxon>Pezizomycotina</taxon>
        <taxon>Sordariomycetes</taxon>
        <taxon>Hypocreomycetidae</taxon>
        <taxon>Hypocreales</taxon>
        <taxon>Bionectriaceae</taxon>
        <taxon>Emericellopsis</taxon>
    </lineage>
</organism>
<dbReference type="InterPro" id="IPR056124">
    <property type="entry name" value="DUF7707"/>
</dbReference>
<keyword evidence="2" id="KW-0732">Signal</keyword>
<dbReference type="Proteomes" id="UP000887229">
    <property type="component" value="Unassembled WGS sequence"/>
</dbReference>
<dbReference type="OrthoDB" id="2121879at2759"/>
<feature type="compositionally biased region" description="Low complexity" evidence="1">
    <location>
        <begin position="137"/>
        <end position="158"/>
    </location>
</feature>
<comment type="caution">
    <text evidence="4">The sequence shown here is derived from an EMBL/GenBank/DDBJ whole genome shotgun (WGS) entry which is preliminary data.</text>
</comment>
<keyword evidence="5" id="KW-1185">Reference proteome</keyword>
<dbReference type="EMBL" id="MU251252">
    <property type="protein sequence ID" value="KAG9255158.1"/>
    <property type="molecule type" value="Genomic_DNA"/>
</dbReference>